<dbReference type="Proteomes" id="UP000008694">
    <property type="component" value="Unassembled WGS sequence"/>
</dbReference>
<evidence type="ECO:0008006" key="3">
    <source>
        <dbReference type="Google" id="ProtNLM"/>
    </source>
</evidence>
<proteinExistence type="predicted"/>
<gene>
    <name evidence="1" type="ORF">ARALYDRAFT_899912</name>
</gene>
<evidence type="ECO:0000313" key="1">
    <source>
        <dbReference type="EMBL" id="EFH60236.1"/>
    </source>
</evidence>
<keyword evidence="2" id="KW-1185">Reference proteome</keyword>
<dbReference type="AlphaFoldDB" id="D7L6X9"/>
<reference evidence="2" key="1">
    <citation type="journal article" date="2011" name="Nat. Genet.">
        <title>The Arabidopsis lyrata genome sequence and the basis of rapid genome size change.</title>
        <authorList>
            <person name="Hu T.T."/>
            <person name="Pattyn P."/>
            <person name="Bakker E.G."/>
            <person name="Cao J."/>
            <person name="Cheng J.-F."/>
            <person name="Clark R.M."/>
            <person name="Fahlgren N."/>
            <person name="Fawcett J.A."/>
            <person name="Grimwood J."/>
            <person name="Gundlach H."/>
            <person name="Haberer G."/>
            <person name="Hollister J.D."/>
            <person name="Ossowski S."/>
            <person name="Ottilar R.P."/>
            <person name="Salamov A.A."/>
            <person name="Schneeberger K."/>
            <person name="Spannagl M."/>
            <person name="Wang X."/>
            <person name="Yang L."/>
            <person name="Nasrallah M.E."/>
            <person name="Bergelson J."/>
            <person name="Carrington J.C."/>
            <person name="Gaut B.S."/>
            <person name="Schmutz J."/>
            <person name="Mayer K.F.X."/>
            <person name="Van de Peer Y."/>
            <person name="Grigoriev I.V."/>
            <person name="Nordborg M."/>
            <person name="Weigel D."/>
            <person name="Guo Y.-L."/>
        </authorList>
    </citation>
    <scope>NUCLEOTIDE SEQUENCE [LARGE SCALE GENOMIC DNA]</scope>
    <source>
        <strain evidence="2">cv. MN47</strain>
    </source>
</reference>
<name>D7L6X9_ARALL</name>
<sequence>MAFGYIYGDFCCNELGCESVFHKQCASATEVPADILEKSNVHDHPIQLSDDILHGNMHAVLQNVQLDSFG</sequence>
<dbReference type="Gramene" id="scaffold_303882.1">
    <property type="protein sequence ID" value="scaffold_303882.1"/>
    <property type="gene ID" value="scaffold_303882.1"/>
</dbReference>
<dbReference type="EMBL" id="GL348715">
    <property type="protein sequence ID" value="EFH60236.1"/>
    <property type="molecule type" value="Genomic_DNA"/>
</dbReference>
<organism evidence="2">
    <name type="scientific">Arabidopsis lyrata subsp. lyrata</name>
    <name type="common">Lyre-leaved rock-cress</name>
    <dbReference type="NCBI Taxonomy" id="81972"/>
    <lineage>
        <taxon>Eukaryota</taxon>
        <taxon>Viridiplantae</taxon>
        <taxon>Streptophyta</taxon>
        <taxon>Embryophyta</taxon>
        <taxon>Tracheophyta</taxon>
        <taxon>Spermatophyta</taxon>
        <taxon>Magnoliopsida</taxon>
        <taxon>eudicotyledons</taxon>
        <taxon>Gunneridae</taxon>
        <taxon>Pentapetalae</taxon>
        <taxon>rosids</taxon>
        <taxon>malvids</taxon>
        <taxon>Brassicales</taxon>
        <taxon>Brassicaceae</taxon>
        <taxon>Camelineae</taxon>
        <taxon>Arabidopsis</taxon>
    </lineage>
</organism>
<protein>
    <recommendedName>
        <fullName evidence="3">DC1 domain-containing protein</fullName>
    </recommendedName>
</protein>
<dbReference type="HOGENOM" id="CLU_2761224_0_0_1"/>
<accession>D7L6X9</accession>
<evidence type="ECO:0000313" key="2">
    <source>
        <dbReference type="Proteomes" id="UP000008694"/>
    </source>
</evidence>